<proteinExistence type="predicted"/>
<name>A0ACC1JAP6_9FUNG</name>
<accession>A0ACC1JAP6</accession>
<evidence type="ECO:0000313" key="1">
    <source>
        <dbReference type="EMBL" id="KAJ1944235.1"/>
    </source>
</evidence>
<gene>
    <name evidence="1" type="primary">ARP4</name>
    <name evidence="1" type="ORF">FBU59_002659</name>
</gene>
<dbReference type="Proteomes" id="UP001150603">
    <property type="component" value="Unassembled WGS sequence"/>
</dbReference>
<evidence type="ECO:0000313" key="2">
    <source>
        <dbReference type="Proteomes" id="UP001150603"/>
    </source>
</evidence>
<reference evidence="1" key="1">
    <citation type="submission" date="2022-07" db="EMBL/GenBank/DDBJ databases">
        <title>Phylogenomic reconstructions and comparative analyses of Kickxellomycotina fungi.</title>
        <authorList>
            <person name="Reynolds N.K."/>
            <person name="Stajich J.E."/>
            <person name="Barry K."/>
            <person name="Grigoriev I.V."/>
            <person name="Crous P."/>
            <person name="Smith M.E."/>
        </authorList>
    </citation>
    <scope>NUCLEOTIDE SEQUENCE</scope>
    <source>
        <strain evidence="1">NRRL 5244</strain>
    </source>
</reference>
<organism evidence="1 2">
    <name type="scientific">Linderina macrospora</name>
    <dbReference type="NCBI Taxonomy" id="4868"/>
    <lineage>
        <taxon>Eukaryota</taxon>
        <taxon>Fungi</taxon>
        <taxon>Fungi incertae sedis</taxon>
        <taxon>Zoopagomycota</taxon>
        <taxon>Kickxellomycotina</taxon>
        <taxon>Kickxellomycetes</taxon>
        <taxon>Kickxellales</taxon>
        <taxon>Kickxellaceae</taxon>
        <taxon>Linderina</taxon>
    </lineage>
</organism>
<comment type="caution">
    <text evidence="1">The sequence shown here is derived from an EMBL/GenBank/DDBJ whole genome shotgun (WGS) entry which is preliminary data.</text>
</comment>
<protein>
    <submittedName>
        <fullName evidence="1">NuA4 histone acetyltransferase subunit</fullName>
    </submittedName>
</protein>
<sequence>MPTYGGDEVNALVIDVGSTWTRAGFAGEDMPKAYFPSHVGYVEAEVEATETVDAPTSKPSTETDAESNGRPAEANGSTTKHKTRHYYVGDSESAAWRANMEIGKPLEHGLVKDWDIYEKIWEYALKSRLHVNPADHPVMVSEAAWNTSALREKLVEMAFEKFNSPAFYVCKTPVLAAFGTGKHTGLVVDVGGDMASACGVYEGFCLSKTIVKQELGGELLSEQILAMLKNNQQYEPTPIFDIKAKAAVETLQQPQIDRFGRPGTTDSFLHDMRLRTVQELKEATCEFIEIPFSEQNAGARPHKPFEFPDGFNMSVGSARFKIPEILFDPNNYMVKRPKRLENVQLMGLHELAIKSVVASDIDLRPQLLNNVVLAGAGASLFPAYADRMSFMLSNSIPGGKIKLHAPNTNTERKMSSWLGGSILASLGTFHQLWISRAEYDEHGASIVDKKCQ</sequence>
<dbReference type="EMBL" id="JANBPW010001506">
    <property type="protein sequence ID" value="KAJ1944235.1"/>
    <property type="molecule type" value="Genomic_DNA"/>
</dbReference>
<keyword evidence="2" id="KW-1185">Reference proteome</keyword>